<dbReference type="Pfam" id="PF00646">
    <property type="entry name" value="F-box"/>
    <property type="match status" value="1"/>
</dbReference>
<accession>F0X9B1</accession>
<feature type="compositionally biased region" description="Basic and acidic residues" evidence="1">
    <location>
        <begin position="1000"/>
        <end position="1010"/>
    </location>
</feature>
<feature type="compositionally biased region" description="Basic and acidic residues" evidence="1">
    <location>
        <begin position="1038"/>
        <end position="1055"/>
    </location>
</feature>
<feature type="region of interest" description="Disordered" evidence="1">
    <location>
        <begin position="1385"/>
        <end position="1405"/>
    </location>
</feature>
<name>F0X9B1_GROCL</name>
<dbReference type="RefSeq" id="XP_014175069.1">
    <property type="nucleotide sequence ID" value="XM_014319594.1"/>
</dbReference>
<proteinExistence type="predicted"/>
<dbReference type="Proteomes" id="UP000007796">
    <property type="component" value="Unassembled WGS sequence"/>
</dbReference>
<keyword evidence="5" id="KW-1185">Reference proteome</keyword>
<feature type="compositionally biased region" description="Low complexity" evidence="1">
    <location>
        <begin position="1385"/>
        <end position="1394"/>
    </location>
</feature>
<feature type="domain" description="F-box" evidence="2">
    <location>
        <begin position="89"/>
        <end position="118"/>
    </location>
</feature>
<feature type="region of interest" description="Disordered" evidence="1">
    <location>
        <begin position="53"/>
        <end position="80"/>
    </location>
</feature>
<dbReference type="HOGENOM" id="CLU_003437_0_0_1"/>
<evidence type="ECO:0000259" key="3">
    <source>
        <dbReference type="Pfam" id="PF25422"/>
    </source>
</evidence>
<feature type="compositionally biased region" description="Basic and acidic residues" evidence="1">
    <location>
        <begin position="1080"/>
        <end position="1116"/>
    </location>
</feature>
<dbReference type="STRING" id="655863.F0X9B1"/>
<dbReference type="InterPro" id="IPR001810">
    <property type="entry name" value="F-box_dom"/>
</dbReference>
<dbReference type="EMBL" id="GL629735">
    <property type="protein sequence ID" value="EFX05587.1"/>
    <property type="molecule type" value="Genomic_DNA"/>
</dbReference>
<dbReference type="Pfam" id="PF25422">
    <property type="entry name" value="DUF7892"/>
    <property type="match status" value="1"/>
</dbReference>
<evidence type="ECO:0000256" key="1">
    <source>
        <dbReference type="SAM" id="MobiDB-lite"/>
    </source>
</evidence>
<dbReference type="InterPro" id="IPR036047">
    <property type="entry name" value="F-box-like_dom_sf"/>
</dbReference>
<dbReference type="CDD" id="cd09917">
    <property type="entry name" value="F-box_SF"/>
    <property type="match status" value="1"/>
</dbReference>
<gene>
    <name evidence="4" type="ORF">CMQ_3656</name>
</gene>
<protein>
    <submittedName>
        <fullName evidence="4">F-box domain containing protein</fullName>
    </submittedName>
</protein>
<dbReference type="GeneID" id="25976780"/>
<dbReference type="eggNOG" id="ENOG502RPXF">
    <property type="taxonomic scope" value="Eukaryota"/>
</dbReference>
<evidence type="ECO:0000259" key="2">
    <source>
        <dbReference type="Pfam" id="PF00646"/>
    </source>
</evidence>
<dbReference type="InParanoid" id="F0X9B1"/>
<dbReference type="SUPFAM" id="SSF81383">
    <property type="entry name" value="F-box domain"/>
    <property type="match status" value="1"/>
</dbReference>
<sequence length="1405" mass="155799">MDVTPETVRLSITASVAAVKDDGGDIGGLEDTGNVIEPLRKRKSLGDGLDDAVRIEEPQAGDPKKVKVGDDGHPEPAGKLPVVVSGRESIPPEIWHHIFTFCPPKTLGNLLCVNKLFNFYLDPNSAATPTVPPSPPKSATKLQKPNAIWQAARRLYWPYNPGPLKDKTELDMWRLACSHVCQFCGKKDSRRALPSNDPLRFGPGADGVTCIWAFREMDFLMSNVPSFLIPALPFVFSTPDLHTVPPSFIERAQFPVSLSLTKLFWSLDVENLNREFLAAKELGAPAVEEWQKGLDLRGQKQRSDVAKWEKFDDSGGLSKTLLYPGHQQAAAAAAARSIPQTQDQAKKDKAALPRVAALPPRPSSSVSLSPQCQLSAATAAPTFGLPSFLPSKVLLTKVPIPPRVERSKEEITQLKAQRRAEIIRRAELLNPPITEDILEKTTAFRAATQIIMPLDDIAWEVLKPRFLAQRAQLSKSPSVANASKQTALIPVIKEVSSQAETAKGKTDAEWDEIQGPVRLKILKYADEVIRDWDNGEKVNKENAPAFAIDVLLHVRKRFYMEVEKDATSARSQKRKPIIDPPEGPFTQKLTLENMKYVFDMKVRPLTESLRKELFLCSGCEGSNKLFGFDGVVQHYAAKHTETLSRGSIVVYWRAEWPLAPIFKALTRPRKTFHPLPAIPPSLPGPKPVGLPPQPSYSSGTAAPTLFTSASLAPQPSYPAVGSFLPIASQQPPLQSPFASNVTYSASQPVFGSQQPVPQQQQFIVQPYANSAPSVGPLAMAAVSQRYGAAQPPSQFGGSQDVLPPGPGHIGNQSYGNSVHPSTYVSGFPAEKKPILPSAKYKGDYNRMAMRARELWRSTANMVDTPGAIRVFTVLSHLDSFFLSKVGEPLPISLFLEGLSNHKEMRPVRSVDGLSCKPCRNRVGTVPDEEKRKSFSLPQLVRHFETYHTEPTQGKPRRGLPSCNWFADMLTIPPTHALRSMAGRNGRKYPLLYEAAVKLERETGEKEERTRQKPAQVPRDIASSSKAPGEVRSNPVTQRSKENPRGGQDFDHRDRGGSYYSADRYTPSRSRSASNTQQGRSRNDKNKEGGGPRDRTKEDDVEVAEKETRQKEANRTMWETERGQMAQTQVAAAGAKAVPQARNASVSHRHEQAPRQASQARDTFIKADEPDQWGMRGVPRARQDREERDLIGGMDVHLTHAQEYQEHQAPPTAPRSVLWPVYVDERGNEVARFEPPSREAGQRSRSPPYVRYAAAVPYRSRSPLARRYAGEAVYETRADNGMVMYERYAAQASPVYAHPHQQQVPLRQPGYYRVYVDEGQMERPVEYEIVRVRRPDNSEYHVRLPVRREFAEPGGTRYYSGDGGPEMAAAAGVDAAYYEEYDPRYPAAAPSSAPAGPGGRRQVRFH</sequence>
<feature type="compositionally biased region" description="Polar residues" evidence="1">
    <location>
        <begin position="1066"/>
        <end position="1079"/>
    </location>
</feature>
<reference evidence="4 5" key="1">
    <citation type="journal article" date="2011" name="Proc. Natl. Acad. Sci. U.S.A.">
        <title>Genome and transcriptome analyses of the mountain pine beetle-fungal symbiont Grosmannia clavigera, a lodgepole pine pathogen.</title>
        <authorList>
            <person name="DiGuistini S."/>
            <person name="Wang Y."/>
            <person name="Liao N.Y."/>
            <person name="Taylor G."/>
            <person name="Tanguay P."/>
            <person name="Feau N."/>
            <person name="Henrissat B."/>
            <person name="Chan S.K."/>
            <person name="Hesse-Orce U."/>
            <person name="Alamouti S.M."/>
            <person name="Tsui C.K.M."/>
            <person name="Docking R.T."/>
            <person name="Levasseur A."/>
            <person name="Haridas S."/>
            <person name="Robertson G."/>
            <person name="Birol I."/>
            <person name="Holt R.A."/>
            <person name="Marra M.A."/>
            <person name="Hamelin R.C."/>
            <person name="Hirst M."/>
            <person name="Jones S.J.M."/>
            <person name="Bohlmann J."/>
            <person name="Breuil C."/>
        </authorList>
    </citation>
    <scope>NUCLEOTIDE SEQUENCE [LARGE SCALE GENOMIC DNA]</scope>
    <source>
        <strain evidence="5">kw1407 / UAMH 11150</strain>
    </source>
</reference>
<feature type="compositionally biased region" description="Basic and acidic residues" evidence="1">
    <location>
        <begin position="53"/>
        <end position="76"/>
    </location>
</feature>
<evidence type="ECO:0000313" key="4">
    <source>
        <dbReference type="EMBL" id="EFX05587.1"/>
    </source>
</evidence>
<organism evidence="5">
    <name type="scientific">Grosmannia clavigera (strain kw1407 / UAMH 11150)</name>
    <name type="common">Blue stain fungus</name>
    <name type="synonym">Graphiocladiella clavigera</name>
    <dbReference type="NCBI Taxonomy" id="655863"/>
    <lineage>
        <taxon>Eukaryota</taxon>
        <taxon>Fungi</taxon>
        <taxon>Dikarya</taxon>
        <taxon>Ascomycota</taxon>
        <taxon>Pezizomycotina</taxon>
        <taxon>Sordariomycetes</taxon>
        <taxon>Sordariomycetidae</taxon>
        <taxon>Ophiostomatales</taxon>
        <taxon>Ophiostomataceae</taxon>
        <taxon>Leptographium</taxon>
    </lineage>
</organism>
<dbReference type="InterPro" id="IPR057214">
    <property type="entry name" value="DUF7892"/>
</dbReference>
<feature type="region of interest" description="Disordered" evidence="1">
    <location>
        <begin position="1000"/>
        <end position="1116"/>
    </location>
</feature>
<feature type="domain" description="DUF7892" evidence="3">
    <location>
        <begin position="839"/>
        <end position="985"/>
    </location>
</feature>
<dbReference type="OrthoDB" id="2322499at2759"/>
<evidence type="ECO:0000313" key="5">
    <source>
        <dbReference type="Proteomes" id="UP000007796"/>
    </source>
</evidence>